<dbReference type="RefSeq" id="WP_011510435.1">
    <property type="nucleotide sequence ID" value="NC_007964.1"/>
</dbReference>
<proteinExistence type="predicted"/>
<dbReference type="Gene3D" id="1.10.530.10">
    <property type="match status" value="1"/>
</dbReference>
<dbReference type="KEGG" id="nha:Nham_1952"/>
<evidence type="ECO:0000313" key="1">
    <source>
        <dbReference type="EMBL" id="ABE62755.1"/>
    </source>
</evidence>
<reference evidence="1 2" key="1">
    <citation type="submission" date="2006-03" db="EMBL/GenBank/DDBJ databases">
        <title>Complete sequence of chromosome of Nitrobacter hamburgensis X14.</title>
        <authorList>
            <consortium name="US DOE Joint Genome Institute"/>
            <person name="Copeland A."/>
            <person name="Lucas S."/>
            <person name="Lapidus A."/>
            <person name="Barry K."/>
            <person name="Detter J.C."/>
            <person name="Glavina del Rio T."/>
            <person name="Hammon N."/>
            <person name="Israni S."/>
            <person name="Dalin E."/>
            <person name="Tice H."/>
            <person name="Pitluck S."/>
            <person name="Chain P."/>
            <person name="Malfatti S."/>
            <person name="Shin M."/>
            <person name="Vergez L."/>
            <person name="Schmutz J."/>
            <person name="Larimer F."/>
            <person name="Land M."/>
            <person name="Hauser L."/>
            <person name="Kyrpides N."/>
            <person name="Ivanova N."/>
            <person name="Ward B."/>
            <person name="Arp D."/>
            <person name="Klotz M."/>
            <person name="Stein L."/>
            <person name="O'Mullan G."/>
            <person name="Starkenburg S."/>
            <person name="Sayavedra L."/>
            <person name="Poret-Peterson A.T."/>
            <person name="Gentry M.E."/>
            <person name="Bruce D."/>
            <person name="Richardson P."/>
        </authorList>
    </citation>
    <scope>NUCLEOTIDE SEQUENCE [LARGE SCALE GENOMIC DNA]</scope>
    <source>
        <strain evidence="2">DSM 10229 / NCIMB 13809 / X14</strain>
    </source>
</reference>
<dbReference type="HOGENOM" id="CLU_1052397_0_0_5"/>
<organism evidence="1 2">
    <name type="scientific">Nitrobacter hamburgensis (strain DSM 10229 / NCIMB 13809 / X14)</name>
    <dbReference type="NCBI Taxonomy" id="323097"/>
    <lineage>
        <taxon>Bacteria</taxon>
        <taxon>Pseudomonadati</taxon>
        <taxon>Pseudomonadota</taxon>
        <taxon>Alphaproteobacteria</taxon>
        <taxon>Hyphomicrobiales</taxon>
        <taxon>Nitrobacteraceae</taxon>
        <taxon>Nitrobacter</taxon>
    </lineage>
</organism>
<dbReference type="OrthoDB" id="9778480at2"/>
<sequence length="268" mass="30270">MSRTSRRFASHLRRWRRRGTRACQKIAKAPRSVRIAGAVAVVLATGVTANLIYQIVRKPAELLFFVGHRLDKEPAGTWRHYGQLFRTYATRSISPELLAALAQVESSGNPVDRTYWRWQFSFNPFKIYQPASSAVGLFQMTDPAYSEVARFCIRARSVKDTGCGFGPYIRVIPSHAVELASIYLDRNVAAVLTRAGNVPANERQRQDLAAFIHLCGGGPATAYARRHFQMNATERCGDHLVAAYIFKVDTMRRRFRRLAANDGHQRLD</sequence>
<gene>
    <name evidence="1" type="ordered locus">Nham_1952</name>
</gene>
<dbReference type="InterPro" id="IPR023346">
    <property type="entry name" value="Lysozyme-like_dom_sf"/>
</dbReference>
<dbReference type="EMBL" id="CP000319">
    <property type="protein sequence ID" value="ABE62755.1"/>
    <property type="molecule type" value="Genomic_DNA"/>
</dbReference>
<accession>Q1QLZ2</accession>
<dbReference type="Proteomes" id="UP000001953">
    <property type="component" value="Chromosome"/>
</dbReference>
<keyword evidence="2" id="KW-1185">Reference proteome</keyword>
<dbReference type="eggNOG" id="ENOG502ZCB3">
    <property type="taxonomic scope" value="Bacteria"/>
</dbReference>
<name>Q1QLZ2_NITHX</name>
<dbReference type="AlphaFoldDB" id="Q1QLZ2"/>
<dbReference type="SUPFAM" id="SSF53955">
    <property type="entry name" value="Lysozyme-like"/>
    <property type="match status" value="1"/>
</dbReference>
<evidence type="ECO:0000313" key="2">
    <source>
        <dbReference type="Proteomes" id="UP000001953"/>
    </source>
</evidence>
<protein>
    <submittedName>
        <fullName evidence="1">Uncharacterized protein</fullName>
    </submittedName>
</protein>